<evidence type="ECO:0000313" key="7">
    <source>
        <dbReference type="Proteomes" id="UP000233160"/>
    </source>
</evidence>
<dbReference type="GO" id="GO:0016787">
    <property type="term" value="F:hydrolase activity"/>
    <property type="evidence" value="ECO:0007669"/>
    <property type="project" value="UniProtKB-KW"/>
</dbReference>
<dbReference type="PANTHER" id="PTHR12486">
    <property type="entry name" value="APRATAXIN-RELATED"/>
    <property type="match status" value="1"/>
</dbReference>
<dbReference type="Proteomes" id="UP000233160">
    <property type="component" value="Unassembled WGS sequence"/>
</dbReference>
<dbReference type="GeneTree" id="ENSGT00510000047616"/>
<evidence type="ECO:0000256" key="5">
    <source>
        <dbReference type="SAM" id="MobiDB-lite"/>
    </source>
</evidence>
<reference evidence="6" key="1">
    <citation type="submission" date="2025-08" db="UniProtKB">
        <authorList>
            <consortium name="Ensembl"/>
        </authorList>
    </citation>
    <scope>IDENTIFICATION</scope>
</reference>
<name>A0A2K6G4D4_PROCO</name>
<organism evidence="6 7">
    <name type="scientific">Propithecus coquereli</name>
    <name type="common">Coquerel's sifaka</name>
    <name type="synonym">Propithecus verreauxi coquereli</name>
    <dbReference type="NCBI Taxonomy" id="379532"/>
    <lineage>
        <taxon>Eukaryota</taxon>
        <taxon>Metazoa</taxon>
        <taxon>Chordata</taxon>
        <taxon>Craniata</taxon>
        <taxon>Vertebrata</taxon>
        <taxon>Euteleostomi</taxon>
        <taxon>Mammalia</taxon>
        <taxon>Eutheria</taxon>
        <taxon>Euarchontoglires</taxon>
        <taxon>Primates</taxon>
        <taxon>Strepsirrhini</taxon>
        <taxon>Lemuriformes</taxon>
        <taxon>Indriidae</taxon>
        <taxon>Propithecus</taxon>
    </lineage>
</organism>
<accession>A0A2K6G4D4</accession>
<sequence length="117" mass="13089">MAQEQVNCSSDPSPDCEAAATAEPMVPSVETSKDVAETPEDYDSKCVFCRIAKRQESGTELLPCEMGFHMPPFCSISHLHLHVLAPVSELGFLSRLVYRVNSYWFITADHLIEKLRT</sequence>
<evidence type="ECO:0000256" key="4">
    <source>
        <dbReference type="ARBA" id="ARBA00025764"/>
    </source>
</evidence>
<reference evidence="6" key="2">
    <citation type="submission" date="2025-09" db="UniProtKB">
        <authorList>
            <consortium name="Ensembl"/>
        </authorList>
    </citation>
    <scope>IDENTIFICATION</scope>
</reference>
<evidence type="ECO:0000256" key="3">
    <source>
        <dbReference type="ARBA" id="ARBA00024472"/>
    </source>
</evidence>
<dbReference type="STRING" id="379532.ENSPCOP00000021089"/>
<evidence type="ECO:0000256" key="1">
    <source>
        <dbReference type="ARBA" id="ARBA00022741"/>
    </source>
</evidence>
<dbReference type="PANTHER" id="PTHR12486:SF5">
    <property type="entry name" value="ADENOSINE 5'-MONOPHOSPHORAMIDASE HINT3"/>
    <property type="match status" value="1"/>
</dbReference>
<keyword evidence="1" id="KW-0547">Nucleotide-binding</keyword>
<comment type="similarity">
    <text evidence="4">Belongs to the HINT family.</text>
</comment>
<dbReference type="Ensembl" id="ENSPCOT00000031748.1">
    <property type="protein sequence ID" value="ENSPCOP00000021089.1"/>
    <property type="gene ID" value="ENSPCOG00000022539.1"/>
</dbReference>
<dbReference type="AlphaFoldDB" id="A0A2K6G4D4"/>
<feature type="compositionally biased region" description="Polar residues" evidence="5">
    <location>
        <begin position="1"/>
        <end position="12"/>
    </location>
</feature>
<comment type="catalytic activity">
    <reaction evidence="3">
        <text>adenosine 5'-phosphoramidate + H2O = NH4(+) + AMP</text>
        <dbReference type="Rhea" id="RHEA:67916"/>
        <dbReference type="ChEBI" id="CHEBI:15377"/>
        <dbReference type="ChEBI" id="CHEBI:28938"/>
        <dbReference type="ChEBI" id="CHEBI:57890"/>
        <dbReference type="ChEBI" id="CHEBI:456215"/>
    </reaction>
</comment>
<keyword evidence="7" id="KW-1185">Reference proteome</keyword>
<dbReference type="GO" id="GO:0000166">
    <property type="term" value="F:nucleotide binding"/>
    <property type="evidence" value="ECO:0007669"/>
    <property type="project" value="UniProtKB-KW"/>
</dbReference>
<proteinExistence type="inferred from homology"/>
<evidence type="ECO:0000313" key="6">
    <source>
        <dbReference type="Ensembl" id="ENSPCOP00000021089.1"/>
    </source>
</evidence>
<dbReference type="Gene3D" id="3.30.428.10">
    <property type="entry name" value="HIT-like"/>
    <property type="match status" value="1"/>
</dbReference>
<protein>
    <recommendedName>
        <fullName evidence="8">HIT domain-containing protein</fullName>
    </recommendedName>
</protein>
<keyword evidence="2" id="KW-0378">Hydrolase</keyword>
<dbReference type="InterPro" id="IPR036265">
    <property type="entry name" value="HIT-like_sf"/>
</dbReference>
<evidence type="ECO:0000256" key="2">
    <source>
        <dbReference type="ARBA" id="ARBA00022801"/>
    </source>
</evidence>
<feature type="region of interest" description="Disordered" evidence="5">
    <location>
        <begin position="1"/>
        <end position="37"/>
    </location>
</feature>
<dbReference type="SUPFAM" id="SSF54197">
    <property type="entry name" value="HIT-like"/>
    <property type="match status" value="1"/>
</dbReference>
<evidence type="ECO:0008006" key="8">
    <source>
        <dbReference type="Google" id="ProtNLM"/>
    </source>
</evidence>